<dbReference type="GO" id="GO:0003688">
    <property type="term" value="F:DNA replication origin binding"/>
    <property type="evidence" value="ECO:0007669"/>
    <property type="project" value="TreeGrafter"/>
</dbReference>
<proteinExistence type="predicted"/>
<dbReference type="STRING" id="993615.L2GNV0"/>
<dbReference type="InterPro" id="IPR050311">
    <property type="entry name" value="ORC1/CDC6"/>
</dbReference>
<reference evidence="4" key="1">
    <citation type="submission" date="2011-05" db="EMBL/GenBank/DDBJ databases">
        <title>The genome sequence of Vittaforma corneae strain ATCC 50505.</title>
        <authorList>
            <consortium name="The Broad Institute Genome Sequencing Platform"/>
            <person name="Cuomo C."/>
            <person name="Didier E."/>
            <person name="Bowers L."/>
            <person name="Young S.K."/>
            <person name="Zeng Q."/>
            <person name="Gargeya S."/>
            <person name="Fitzgerald M."/>
            <person name="Haas B."/>
            <person name="Abouelleil A."/>
            <person name="Alvarado L."/>
            <person name="Arachchi H.M."/>
            <person name="Berlin A."/>
            <person name="Chapman S.B."/>
            <person name="Gearin G."/>
            <person name="Goldberg J."/>
            <person name="Griggs A."/>
            <person name="Gujja S."/>
            <person name="Hansen M."/>
            <person name="Heiman D."/>
            <person name="Howarth C."/>
            <person name="Larimer J."/>
            <person name="Lui A."/>
            <person name="MacDonald P.J.P."/>
            <person name="McCowen C."/>
            <person name="Montmayeur A."/>
            <person name="Murphy C."/>
            <person name="Neiman D."/>
            <person name="Pearson M."/>
            <person name="Priest M."/>
            <person name="Roberts A."/>
            <person name="Saif S."/>
            <person name="Shea T."/>
            <person name="Sisk P."/>
            <person name="Stolte C."/>
            <person name="Sykes S."/>
            <person name="Wortman J."/>
            <person name="Nusbaum C."/>
            <person name="Birren B."/>
        </authorList>
    </citation>
    <scope>NUCLEOTIDE SEQUENCE [LARGE SCALE GENOMIC DNA]</scope>
    <source>
        <strain evidence="4">ATCC 50505</strain>
    </source>
</reference>
<name>L2GNV0_VITCO</name>
<dbReference type="EMBL" id="JH370134">
    <property type="protein sequence ID" value="ELA42165.1"/>
    <property type="molecule type" value="Genomic_DNA"/>
</dbReference>
<dbReference type="GO" id="GO:0033314">
    <property type="term" value="P:mitotic DNA replication checkpoint signaling"/>
    <property type="evidence" value="ECO:0007669"/>
    <property type="project" value="TreeGrafter"/>
</dbReference>
<dbReference type="PANTHER" id="PTHR10763">
    <property type="entry name" value="CELL DIVISION CONTROL PROTEIN 6-RELATED"/>
    <property type="match status" value="1"/>
</dbReference>
<dbReference type="InterPro" id="IPR003959">
    <property type="entry name" value="ATPase_AAA_core"/>
</dbReference>
<protein>
    <recommendedName>
        <fullName evidence="2">ATPase AAA-type core domain-containing protein</fullName>
    </recommendedName>
</protein>
<keyword evidence="4" id="KW-1185">Reference proteome</keyword>
<feature type="region of interest" description="Disordered" evidence="1">
    <location>
        <begin position="189"/>
        <end position="224"/>
    </location>
</feature>
<dbReference type="OMA" id="YNENDIF"/>
<evidence type="ECO:0000313" key="3">
    <source>
        <dbReference type="EMBL" id="ELA42165.1"/>
    </source>
</evidence>
<dbReference type="AlphaFoldDB" id="L2GNV0"/>
<dbReference type="Pfam" id="PF00004">
    <property type="entry name" value="AAA"/>
    <property type="match status" value="1"/>
</dbReference>
<dbReference type="InterPro" id="IPR027417">
    <property type="entry name" value="P-loop_NTPase"/>
</dbReference>
<dbReference type="GO" id="GO:0016887">
    <property type="term" value="F:ATP hydrolysis activity"/>
    <property type="evidence" value="ECO:0007669"/>
    <property type="project" value="InterPro"/>
</dbReference>
<sequence length="296" mass="34156">MSIQSNVEQAIRCFTNCKKIYLREREIQGISDFLLSDDSIFHITGNPGTGKTATVRDVLQNKKFEYVNYFSEPELRSILERSKTEIIVIDEFDRYLEEKRQECLRLLVSLKNKNKKIITISNNLKMGNMRFKPYTADELKGIIKMKMENELGRHIMDEECIAFLAKKHEKAGDLRGLFKTILNAISKKEIESTEESSSKENAKNSMYIKDGRKPGKESDNSTQNKDVATNCYILSVKDFIESERQGEKSIHHQIISKVKENESSKARAYKKYLAECDQLSIPSVTKSDFSMIFDMN</sequence>
<feature type="domain" description="ATPase AAA-type core" evidence="2">
    <location>
        <begin position="43"/>
        <end position="115"/>
    </location>
</feature>
<dbReference type="InParanoid" id="L2GNV0"/>
<feature type="compositionally biased region" description="Basic and acidic residues" evidence="1">
    <location>
        <begin position="189"/>
        <end position="202"/>
    </location>
</feature>
<accession>L2GNV0</accession>
<dbReference type="VEuPathDB" id="MicrosporidiaDB:VICG_00808"/>
<dbReference type="GO" id="GO:0006270">
    <property type="term" value="P:DNA replication initiation"/>
    <property type="evidence" value="ECO:0007669"/>
    <property type="project" value="TreeGrafter"/>
</dbReference>
<dbReference type="PANTHER" id="PTHR10763:SF26">
    <property type="entry name" value="CELL DIVISION CONTROL PROTEIN 6 HOMOLOG"/>
    <property type="match status" value="1"/>
</dbReference>
<evidence type="ECO:0000313" key="4">
    <source>
        <dbReference type="Proteomes" id="UP000011082"/>
    </source>
</evidence>
<dbReference type="OrthoDB" id="1926878at2759"/>
<feature type="compositionally biased region" description="Basic and acidic residues" evidence="1">
    <location>
        <begin position="209"/>
        <end position="219"/>
    </location>
</feature>
<dbReference type="HOGENOM" id="CLU_078003_0_0_1"/>
<evidence type="ECO:0000256" key="1">
    <source>
        <dbReference type="SAM" id="MobiDB-lite"/>
    </source>
</evidence>
<dbReference type="Proteomes" id="UP000011082">
    <property type="component" value="Unassembled WGS sequence"/>
</dbReference>
<gene>
    <name evidence="3" type="ORF">VICG_00808</name>
</gene>
<dbReference type="GO" id="GO:0005524">
    <property type="term" value="F:ATP binding"/>
    <property type="evidence" value="ECO:0007669"/>
    <property type="project" value="InterPro"/>
</dbReference>
<dbReference type="GO" id="GO:0005634">
    <property type="term" value="C:nucleus"/>
    <property type="evidence" value="ECO:0007669"/>
    <property type="project" value="TreeGrafter"/>
</dbReference>
<evidence type="ECO:0000259" key="2">
    <source>
        <dbReference type="Pfam" id="PF00004"/>
    </source>
</evidence>
<dbReference type="GeneID" id="19881522"/>
<organism evidence="3 4">
    <name type="scientific">Vittaforma corneae (strain ATCC 50505)</name>
    <name type="common">Microsporidian parasite</name>
    <name type="synonym">Nosema corneum</name>
    <dbReference type="NCBI Taxonomy" id="993615"/>
    <lineage>
        <taxon>Eukaryota</taxon>
        <taxon>Fungi</taxon>
        <taxon>Fungi incertae sedis</taxon>
        <taxon>Microsporidia</taxon>
        <taxon>Nosematidae</taxon>
        <taxon>Vittaforma</taxon>
    </lineage>
</organism>
<dbReference type="Gene3D" id="3.40.50.300">
    <property type="entry name" value="P-loop containing nucleotide triphosphate hydrolases"/>
    <property type="match status" value="1"/>
</dbReference>
<dbReference type="SUPFAM" id="SSF52540">
    <property type="entry name" value="P-loop containing nucleoside triphosphate hydrolases"/>
    <property type="match status" value="1"/>
</dbReference>
<dbReference type="Gene3D" id="1.10.8.60">
    <property type="match status" value="1"/>
</dbReference>
<dbReference type="RefSeq" id="XP_007604257.1">
    <property type="nucleotide sequence ID" value="XM_007604195.1"/>
</dbReference>